<reference evidence="17 18" key="1">
    <citation type="journal article" date="2014" name="Arch. Microbiol.">
        <title>Bacillus mesophilum sp. nov., strain IITR-54T, a novel 4-chlorobiphenyl dechlorinating bacterium.</title>
        <authorList>
            <person name="Manickam N."/>
            <person name="Singh N.K."/>
            <person name="Bajaj A."/>
            <person name="Kumar R.M."/>
            <person name="Kaur G."/>
            <person name="Kaur N."/>
            <person name="Bala M."/>
            <person name="Kumar A."/>
            <person name="Mayilraj S."/>
        </authorList>
    </citation>
    <scope>NUCLEOTIDE SEQUENCE [LARGE SCALE GENOMIC DNA]</scope>
    <source>
        <strain evidence="17 18">IITR-54</strain>
    </source>
</reference>
<gene>
    <name evidence="17" type="ORF">F7732_12190</name>
</gene>
<evidence type="ECO:0000313" key="17">
    <source>
        <dbReference type="EMBL" id="KAB2332835.1"/>
    </source>
</evidence>
<feature type="binding site" evidence="15">
    <location>
        <begin position="96"/>
        <end position="98"/>
    </location>
    <ligand>
        <name>FMN</name>
        <dbReference type="ChEBI" id="CHEBI:58210"/>
    </ligand>
</feature>
<dbReference type="InterPro" id="IPR008259">
    <property type="entry name" value="FMN_hydac_DH_AS"/>
</dbReference>
<evidence type="ECO:0000256" key="11">
    <source>
        <dbReference type="ARBA" id="ARBA00050773"/>
    </source>
</evidence>
<comment type="cofactor">
    <cofactor evidence="2">
        <name>FMN</name>
        <dbReference type="ChEBI" id="CHEBI:58210"/>
    </cofactor>
</comment>
<evidence type="ECO:0000256" key="9">
    <source>
        <dbReference type="ARBA" id="ARBA00048754"/>
    </source>
</evidence>
<feature type="binding site" evidence="15">
    <location>
        <begin position="309"/>
        <end position="313"/>
    </location>
    <ligand>
        <name>FMN</name>
        <dbReference type="ChEBI" id="CHEBI:58210"/>
    </ligand>
</feature>
<feature type="binding site" evidence="15">
    <location>
        <position position="125"/>
    </location>
    <ligand>
        <name>FMN</name>
        <dbReference type="ChEBI" id="CHEBI:58210"/>
    </ligand>
</feature>
<evidence type="ECO:0000256" key="15">
    <source>
        <dbReference type="PIRSR" id="PIRSR000138-2"/>
    </source>
</evidence>
<evidence type="ECO:0000256" key="2">
    <source>
        <dbReference type="ARBA" id="ARBA00001917"/>
    </source>
</evidence>
<comment type="catalytic activity">
    <reaction evidence="10">
        <text>mandelate + O2 = phenylglyoxylate + H2O2</text>
        <dbReference type="Rhea" id="RHEA:68968"/>
        <dbReference type="ChEBI" id="CHEBI:15379"/>
        <dbReference type="ChEBI" id="CHEBI:16240"/>
        <dbReference type="ChEBI" id="CHEBI:25147"/>
        <dbReference type="ChEBI" id="CHEBI:36656"/>
    </reaction>
</comment>
<accession>A0A7V7RLY1</accession>
<dbReference type="GO" id="GO:0010181">
    <property type="term" value="F:FMN binding"/>
    <property type="evidence" value="ECO:0007669"/>
    <property type="project" value="InterPro"/>
</dbReference>
<evidence type="ECO:0000256" key="5">
    <source>
        <dbReference type="ARBA" id="ARBA00022643"/>
    </source>
</evidence>
<evidence type="ECO:0000313" key="18">
    <source>
        <dbReference type="Proteomes" id="UP000441354"/>
    </source>
</evidence>
<comment type="caution">
    <text evidence="17">The sequence shown here is derived from an EMBL/GenBank/DDBJ whole genome shotgun (WGS) entry which is preliminary data.</text>
</comment>
<comment type="catalytic activity">
    <reaction evidence="11">
        <text>2-hydroxyoctadecanoate + O2 = 2-oxooctadecanoate + H2O2</text>
        <dbReference type="Rhea" id="RHEA:68964"/>
        <dbReference type="ChEBI" id="CHEBI:15379"/>
        <dbReference type="ChEBI" id="CHEBI:16240"/>
        <dbReference type="ChEBI" id="CHEBI:17162"/>
        <dbReference type="ChEBI" id="CHEBI:76724"/>
    </reaction>
</comment>
<evidence type="ECO:0000256" key="13">
    <source>
        <dbReference type="ARBA" id="ARBA00079803"/>
    </source>
</evidence>
<dbReference type="PROSITE" id="PS00557">
    <property type="entry name" value="FMN_HYDROXY_ACID_DH_1"/>
    <property type="match status" value="1"/>
</dbReference>
<comment type="catalytic activity">
    <reaction evidence="1">
        <text>a (2S)-2-hydroxycarboxylate + O2 = a 2-oxocarboxylate + H2O2</text>
        <dbReference type="Rhea" id="RHEA:16789"/>
        <dbReference type="ChEBI" id="CHEBI:15379"/>
        <dbReference type="ChEBI" id="CHEBI:16240"/>
        <dbReference type="ChEBI" id="CHEBI:35179"/>
        <dbReference type="ChEBI" id="CHEBI:58123"/>
        <dbReference type="EC" id="1.1.3.15"/>
    </reaction>
</comment>
<dbReference type="PROSITE" id="PS51349">
    <property type="entry name" value="FMN_HYDROXY_ACID_DH_2"/>
    <property type="match status" value="1"/>
</dbReference>
<comment type="catalytic activity">
    <reaction evidence="12">
        <text>2-hydroxyoctanoate + O2 = 2-oxooctanoate + H2O2</text>
        <dbReference type="Rhea" id="RHEA:67940"/>
        <dbReference type="ChEBI" id="CHEBI:15379"/>
        <dbReference type="ChEBI" id="CHEBI:16240"/>
        <dbReference type="ChEBI" id="CHEBI:133514"/>
        <dbReference type="ChEBI" id="CHEBI:176689"/>
    </reaction>
</comment>
<dbReference type="AlphaFoldDB" id="A0A7V7RLY1"/>
<evidence type="ECO:0000256" key="10">
    <source>
        <dbReference type="ARBA" id="ARBA00050549"/>
    </source>
</evidence>
<evidence type="ECO:0000256" key="6">
    <source>
        <dbReference type="ARBA" id="ARBA00023002"/>
    </source>
</evidence>
<organism evidence="17 18">
    <name type="scientific">Bacillus mesophilum</name>
    <dbReference type="NCBI Taxonomy" id="1071718"/>
    <lineage>
        <taxon>Bacteria</taxon>
        <taxon>Bacillati</taxon>
        <taxon>Bacillota</taxon>
        <taxon>Bacilli</taxon>
        <taxon>Bacillales</taxon>
        <taxon>Bacillaceae</taxon>
        <taxon>Bacillus</taxon>
    </lineage>
</organism>
<evidence type="ECO:0000256" key="3">
    <source>
        <dbReference type="ARBA" id="ARBA00013087"/>
    </source>
</evidence>
<sequence>MAVPVNSKDALLQNMNAGDYFPISYEELEECARTVMSAGAFGYVRSGAGGEETLKSNRADFQKHSIVPRVLTDVSTINTSITLFGKQYDHPFLLAPVGMLKLAHEDADLAVAQAAARYGIPFVQSTVSSYSIEEVSEVSPLSPKWFQLYWSNNRSISFHMAERAEKAGFEAIVLTVDTVMLGWREEDLRNRFSPLKLGYGKANYESDPVFLQSLPDESEESIIQGILNNIHHPSLNWEDVAELKKRTKLPILLKGILHPEDARLAVENGIDGIIVSNHGGRQLDGIISAISALPAIAETVNKQIPVLFDSGIRRGADIVKAIALGADAVCIGRPFVYALAAGGQTGVEKLFENLIQETKVSISLAGASSIAGLSSVKLVQTT</sequence>
<evidence type="ECO:0000256" key="7">
    <source>
        <dbReference type="ARBA" id="ARBA00024042"/>
    </source>
</evidence>
<feature type="binding site" evidence="15">
    <location>
        <position position="175"/>
    </location>
    <ligand>
        <name>FMN</name>
        <dbReference type="ChEBI" id="CHEBI:58210"/>
    </ligand>
</feature>
<feature type="binding site" evidence="15">
    <location>
        <position position="147"/>
    </location>
    <ligand>
        <name>FMN</name>
        <dbReference type="ChEBI" id="CHEBI:58210"/>
    </ligand>
</feature>
<dbReference type="SUPFAM" id="SSF51395">
    <property type="entry name" value="FMN-linked oxidoreductases"/>
    <property type="match status" value="1"/>
</dbReference>
<keyword evidence="6" id="KW-0560">Oxidoreductase</keyword>
<comment type="similarity">
    <text evidence="7">Belongs to the FMN-dependent alpha-hydroxy acid dehydrogenase family.</text>
</comment>
<keyword evidence="5 15" id="KW-0288">FMN</keyword>
<evidence type="ECO:0000259" key="16">
    <source>
        <dbReference type="PROSITE" id="PS51349"/>
    </source>
</evidence>
<dbReference type="PIRSF" id="PIRSF000138">
    <property type="entry name" value="Al-hdrx_acd_dh"/>
    <property type="match status" value="1"/>
</dbReference>
<feature type="domain" description="FMN hydroxy acid dehydrogenase" evidence="16">
    <location>
        <begin position="17"/>
        <end position="382"/>
    </location>
</feature>
<feature type="binding site" evidence="15">
    <location>
        <position position="281"/>
    </location>
    <ligand>
        <name>glyoxylate</name>
        <dbReference type="ChEBI" id="CHEBI:36655"/>
    </ligand>
</feature>
<protein>
    <recommendedName>
        <fullName evidence="8">L-lactate oxidase</fullName>
        <ecNumber evidence="3">1.1.3.15</ecNumber>
    </recommendedName>
    <alternativeName>
        <fullName evidence="13">(S)-2-hydroxy-acid oxidase</fullName>
    </alternativeName>
</protein>
<dbReference type="Gene3D" id="3.20.20.70">
    <property type="entry name" value="Aldolase class I"/>
    <property type="match status" value="1"/>
</dbReference>
<dbReference type="GO" id="GO:0003973">
    <property type="term" value="F:(S)-2-hydroxy-acid oxidase activity"/>
    <property type="evidence" value="ECO:0007669"/>
    <property type="project" value="UniProtKB-EC"/>
</dbReference>
<evidence type="ECO:0000256" key="4">
    <source>
        <dbReference type="ARBA" id="ARBA00022630"/>
    </source>
</evidence>
<proteinExistence type="inferred from homology"/>
<dbReference type="PANTHER" id="PTHR10578">
    <property type="entry name" value="S -2-HYDROXY-ACID OXIDASE-RELATED"/>
    <property type="match status" value="1"/>
</dbReference>
<feature type="binding site" evidence="15">
    <location>
        <position position="254"/>
    </location>
    <ligand>
        <name>FMN</name>
        <dbReference type="ChEBI" id="CHEBI:58210"/>
    </ligand>
</feature>
<evidence type="ECO:0000256" key="12">
    <source>
        <dbReference type="ARBA" id="ARBA00052949"/>
    </source>
</evidence>
<dbReference type="Proteomes" id="UP000441354">
    <property type="component" value="Unassembled WGS sequence"/>
</dbReference>
<dbReference type="InterPro" id="IPR012133">
    <property type="entry name" value="Alpha-hydoxy_acid_DH_FMN"/>
</dbReference>
<evidence type="ECO:0000256" key="8">
    <source>
        <dbReference type="ARBA" id="ARBA00029513"/>
    </source>
</evidence>
<dbReference type="InterPro" id="IPR037396">
    <property type="entry name" value="FMN_HAD"/>
</dbReference>
<dbReference type="EC" id="1.1.3.15" evidence="3"/>
<evidence type="ECO:0000256" key="14">
    <source>
        <dbReference type="PIRSR" id="PIRSR000138-1"/>
    </source>
</evidence>
<feature type="active site" description="Proton acceptor" evidence="14">
    <location>
        <position position="278"/>
    </location>
</feature>
<dbReference type="InterPro" id="IPR000262">
    <property type="entry name" value="FMN-dep_DH"/>
</dbReference>
<feature type="binding site" evidence="15">
    <location>
        <position position="278"/>
    </location>
    <ligand>
        <name>glyoxylate</name>
        <dbReference type="ChEBI" id="CHEBI:36655"/>
    </ligand>
</feature>
<evidence type="ECO:0000256" key="1">
    <source>
        <dbReference type="ARBA" id="ARBA00000616"/>
    </source>
</evidence>
<keyword evidence="4 15" id="KW-0285">Flavoprotein</keyword>
<dbReference type="InterPro" id="IPR013785">
    <property type="entry name" value="Aldolase_TIM"/>
</dbReference>
<feature type="binding site" evidence="15">
    <location>
        <position position="184"/>
    </location>
    <ligand>
        <name>glyoxylate</name>
        <dbReference type="ChEBI" id="CHEBI:36655"/>
    </ligand>
</feature>
<feature type="binding site" evidence="15">
    <location>
        <position position="149"/>
    </location>
    <ligand>
        <name>glyoxylate</name>
        <dbReference type="ChEBI" id="CHEBI:36655"/>
    </ligand>
</feature>
<comment type="catalytic activity">
    <reaction evidence="9">
        <text>(S)-lactate + O2 = pyruvate + H2O2</text>
        <dbReference type="Rhea" id="RHEA:55868"/>
        <dbReference type="ChEBI" id="CHEBI:15361"/>
        <dbReference type="ChEBI" id="CHEBI:15379"/>
        <dbReference type="ChEBI" id="CHEBI:16240"/>
        <dbReference type="ChEBI" id="CHEBI:16651"/>
    </reaction>
    <physiologicalReaction direction="left-to-right" evidence="9">
        <dbReference type="Rhea" id="RHEA:55869"/>
    </physiologicalReaction>
</comment>
<dbReference type="EMBL" id="WBOT01000003">
    <property type="protein sequence ID" value="KAB2332835.1"/>
    <property type="molecule type" value="Genomic_DNA"/>
</dbReference>
<feature type="binding site" evidence="15">
    <location>
        <position position="276"/>
    </location>
    <ligand>
        <name>FMN</name>
        <dbReference type="ChEBI" id="CHEBI:58210"/>
    </ligand>
</feature>
<dbReference type="RefSeq" id="WP_151574191.1">
    <property type="nucleotide sequence ID" value="NZ_WBOT01000003.1"/>
</dbReference>
<feature type="binding site" evidence="15">
    <location>
        <begin position="332"/>
        <end position="333"/>
    </location>
    <ligand>
        <name>FMN</name>
        <dbReference type="ChEBI" id="CHEBI:58210"/>
    </ligand>
</feature>
<name>A0A7V7RLY1_9BACI</name>
<dbReference type="FunFam" id="3.20.20.70:FF:000029">
    <property type="entry name" value="L-lactate dehydrogenase"/>
    <property type="match status" value="1"/>
</dbReference>
<dbReference type="Pfam" id="PF01070">
    <property type="entry name" value="FMN_dh"/>
    <property type="match status" value="1"/>
</dbReference>
<feature type="binding site" evidence="15">
    <location>
        <position position="43"/>
    </location>
    <ligand>
        <name>glyoxylate</name>
        <dbReference type="ChEBI" id="CHEBI:36655"/>
    </ligand>
</feature>
<keyword evidence="18" id="KW-1185">Reference proteome</keyword>
<dbReference type="PANTHER" id="PTHR10578:SF143">
    <property type="entry name" value="FMN-DEPENDENT ALPHA-HYDROXY ACID DEHYDROGENASE PB1A11.03"/>
    <property type="match status" value="1"/>
</dbReference>
<dbReference type="OrthoDB" id="9770452at2"/>